<dbReference type="RefSeq" id="WP_187753135.1">
    <property type="nucleotide sequence ID" value="NZ_CP060828.1"/>
</dbReference>
<organism evidence="1 2">
    <name type="scientific">Streptomyces roseirectus</name>
    <dbReference type="NCBI Taxonomy" id="2768066"/>
    <lineage>
        <taxon>Bacteria</taxon>
        <taxon>Bacillati</taxon>
        <taxon>Actinomycetota</taxon>
        <taxon>Actinomycetes</taxon>
        <taxon>Kitasatosporales</taxon>
        <taxon>Streptomycetaceae</taxon>
        <taxon>Streptomyces</taxon>
    </lineage>
</organism>
<dbReference type="SUPFAM" id="SSF56322">
    <property type="entry name" value="ADC synthase"/>
    <property type="match status" value="1"/>
</dbReference>
<name>A0A7H0ITV3_9ACTN</name>
<proteinExistence type="predicted"/>
<keyword evidence="2" id="KW-1185">Reference proteome</keyword>
<evidence type="ECO:0000313" key="1">
    <source>
        <dbReference type="EMBL" id="QNP76219.1"/>
    </source>
</evidence>
<gene>
    <name evidence="1" type="ORF">IAG44_00710</name>
</gene>
<dbReference type="Proteomes" id="UP000516052">
    <property type="component" value="Chromosome"/>
</dbReference>
<reference evidence="1 2" key="1">
    <citation type="submission" date="2020-08" db="EMBL/GenBank/DDBJ databases">
        <title>A novel species.</title>
        <authorList>
            <person name="Gao J."/>
        </authorList>
    </citation>
    <scope>NUCLEOTIDE SEQUENCE [LARGE SCALE GENOMIC DNA]</scope>
    <source>
        <strain evidence="1 2">CRXT-G-22</strain>
    </source>
</reference>
<dbReference type="KEGG" id="sroi:IAG44_00710"/>
<dbReference type="EMBL" id="CP060828">
    <property type="protein sequence ID" value="QNP76219.1"/>
    <property type="molecule type" value="Genomic_DNA"/>
</dbReference>
<evidence type="ECO:0000313" key="2">
    <source>
        <dbReference type="Proteomes" id="UP000516052"/>
    </source>
</evidence>
<dbReference type="InterPro" id="IPR005801">
    <property type="entry name" value="ADC_synthase"/>
</dbReference>
<accession>A0A7H0ITV3</accession>
<dbReference type="AlphaFoldDB" id="A0A7H0ITV3"/>
<sequence>MTVKQRGPVQYLGSTVRALFPAVTASGIPKDAACSYIRTASPVPVPGWVSRVSAGPFGRGW</sequence>
<protein>
    <submittedName>
        <fullName evidence="1">Uncharacterized protein</fullName>
    </submittedName>
</protein>